<dbReference type="GO" id="GO:0004674">
    <property type="term" value="F:protein serine/threonine kinase activity"/>
    <property type="evidence" value="ECO:0007669"/>
    <property type="project" value="UniProtKB-KW"/>
</dbReference>
<dbReference type="GO" id="GO:0005524">
    <property type="term" value="F:ATP binding"/>
    <property type="evidence" value="ECO:0007669"/>
    <property type="project" value="UniProtKB-UniRule"/>
</dbReference>
<evidence type="ECO:0000313" key="10">
    <source>
        <dbReference type="Proteomes" id="UP000800035"/>
    </source>
</evidence>
<keyword evidence="10" id="KW-1185">Reference proteome</keyword>
<evidence type="ECO:0000256" key="2">
    <source>
        <dbReference type="ARBA" id="ARBA00022741"/>
    </source>
</evidence>
<evidence type="ECO:0000256" key="4">
    <source>
        <dbReference type="ARBA" id="ARBA00022840"/>
    </source>
</evidence>
<keyword evidence="4 6" id="KW-0067">ATP-binding</keyword>
<protein>
    <submittedName>
        <fullName evidence="9">Kinase-like protein</fullName>
    </submittedName>
</protein>
<name>A0A6A5UB64_9PLEO</name>
<evidence type="ECO:0000256" key="7">
    <source>
        <dbReference type="RuleBase" id="RU000304"/>
    </source>
</evidence>
<dbReference type="PROSITE" id="PS00108">
    <property type="entry name" value="PROTEIN_KINASE_ST"/>
    <property type="match status" value="1"/>
</dbReference>
<reference evidence="9" key="1">
    <citation type="journal article" date="2020" name="Stud. Mycol.">
        <title>101 Dothideomycetes genomes: a test case for predicting lifestyles and emergence of pathogens.</title>
        <authorList>
            <person name="Haridas S."/>
            <person name="Albert R."/>
            <person name="Binder M."/>
            <person name="Bloem J."/>
            <person name="Labutti K."/>
            <person name="Salamov A."/>
            <person name="Andreopoulos B."/>
            <person name="Baker S."/>
            <person name="Barry K."/>
            <person name="Bills G."/>
            <person name="Bluhm B."/>
            <person name="Cannon C."/>
            <person name="Castanera R."/>
            <person name="Culley D."/>
            <person name="Daum C."/>
            <person name="Ezra D."/>
            <person name="Gonzalez J."/>
            <person name="Henrissat B."/>
            <person name="Kuo A."/>
            <person name="Liang C."/>
            <person name="Lipzen A."/>
            <person name="Lutzoni F."/>
            <person name="Magnuson J."/>
            <person name="Mondo S."/>
            <person name="Nolan M."/>
            <person name="Ohm R."/>
            <person name="Pangilinan J."/>
            <person name="Park H.-J."/>
            <person name="Ramirez L."/>
            <person name="Alfaro M."/>
            <person name="Sun H."/>
            <person name="Tritt A."/>
            <person name="Yoshinaga Y."/>
            <person name="Zwiers L.-H."/>
            <person name="Turgeon B."/>
            <person name="Goodwin S."/>
            <person name="Spatafora J."/>
            <person name="Crous P."/>
            <person name="Grigoriev I."/>
        </authorList>
    </citation>
    <scope>NUCLEOTIDE SEQUENCE</scope>
    <source>
        <strain evidence="9">CBS 675.92</strain>
    </source>
</reference>
<dbReference type="Proteomes" id="UP000800035">
    <property type="component" value="Unassembled WGS sequence"/>
</dbReference>
<evidence type="ECO:0000256" key="5">
    <source>
        <dbReference type="ARBA" id="ARBA00037982"/>
    </source>
</evidence>
<dbReference type="PROSITE" id="PS50011">
    <property type="entry name" value="PROTEIN_KINASE_DOM"/>
    <property type="match status" value="1"/>
</dbReference>
<evidence type="ECO:0000256" key="3">
    <source>
        <dbReference type="ARBA" id="ARBA00022777"/>
    </source>
</evidence>
<dbReference type="OrthoDB" id="4062651at2759"/>
<keyword evidence="2 6" id="KW-0547">Nucleotide-binding</keyword>
<sequence>MALIGCLPADHCDISEDHEVFYFWPDGKTISAPPYSGIHFKALQIPVRLGGLWSHLTQYLDFPQIQAETLGWQKNGEKFLEGETPQHIPKCTPREELGRGATGQVNEVKCKEGCDTMARKSIYVVKYGGLAAQKLESILREVDIMRRLRHPHIVQLLGCYQENNSRQLIFHTLMYPVGDMNLSELFHEFSLLKNEATKQDCREWIGQWFLCLSSALTYMHAKRIHHEDIKPSNIICRGSHILFTDFSSSRIIATDQTTSTESSAQASRMYAAPEALPDYGNGYEQLRHGSQSDIFSLGLVFVEMLTIYIGKELEGHGGLRSNLFAIAETPREYHRVTKFFPVWFLGTAGQNMYRNLLRFMLLQDRKARPCAQDVFDRLANGWPSDRQPLCRCMLYLQ</sequence>
<dbReference type="SUPFAM" id="SSF56112">
    <property type="entry name" value="Protein kinase-like (PK-like)"/>
    <property type="match status" value="1"/>
</dbReference>
<dbReference type="GO" id="GO:0005737">
    <property type="term" value="C:cytoplasm"/>
    <property type="evidence" value="ECO:0007669"/>
    <property type="project" value="TreeGrafter"/>
</dbReference>
<keyword evidence="1" id="KW-0808">Transferase</keyword>
<keyword evidence="3 9" id="KW-0418">Kinase</keyword>
<proteinExistence type="inferred from homology"/>
<feature type="binding site" evidence="6">
    <location>
        <position position="126"/>
    </location>
    <ligand>
        <name>ATP</name>
        <dbReference type="ChEBI" id="CHEBI:30616"/>
    </ligand>
</feature>
<dbReference type="GO" id="GO:0110031">
    <property type="term" value="P:negative regulation of G2/MI transition of meiotic cell cycle"/>
    <property type="evidence" value="ECO:0007669"/>
    <property type="project" value="TreeGrafter"/>
</dbReference>
<dbReference type="PANTHER" id="PTHR11042">
    <property type="entry name" value="EUKARYOTIC TRANSLATION INITIATION FACTOR 2-ALPHA KINASE EIF2-ALPHA KINASE -RELATED"/>
    <property type="match status" value="1"/>
</dbReference>
<dbReference type="InterPro" id="IPR008271">
    <property type="entry name" value="Ser/Thr_kinase_AS"/>
</dbReference>
<dbReference type="GO" id="GO:0005634">
    <property type="term" value="C:nucleus"/>
    <property type="evidence" value="ECO:0007669"/>
    <property type="project" value="TreeGrafter"/>
</dbReference>
<evidence type="ECO:0000256" key="6">
    <source>
        <dbReference type="PROSITE-ProRule" id="PRU10141"/>
    </source>
</evidence>
<comment type="similarity">
    <text evidence="5">Belongs to the protein kinase superfamily. Ser/Thr protein kinase family. GCN2 subfamily.</text>
</comment>
<dbReference type="Gene3D" id="3.30.200.20">
    <property type="entry name" value="Phosphorylase Kinase, domain 1"/>
    <property type="match status" value="1"/>
</dbReference>
<dbReference type="InterPro" id="IPR050339">
    <property type="entry name" value="CC_SR_Kinase"/>
</dbReference>
<feature type="domain" description="Protein kinase" evidence="8">
    <location>
        <begin position="91"/>
        <end position="383"/>
    </location>
</feature>
<dbReference type="EMBL" id="ML976979">
    <property type="protein sequence ID" value="KAF1962155.1"/>
    <property type="molecule type" value="Genomic_DNA"/>
</dbReference>
<evidence type="ECO:0000313" key="9">
    <source>
        <dbReference type="EMBL" id="KAF1962155.1"/>
    </source>
</evidence>
<dbReference type="InterPro" id="IPR000719">
    <property type="entry name" value="Prot_kinase_dom"/>
</dbReference>
<dbReference type="AlphaFoldDB" id="A0A6A5UB64"/>
<gene>
    <name evidence="9" type="ORF">CC80DRAFT_487688</name>
</gene>
<evidence type="ECO:0000259" key="8">
    <source>
        <dbReference type="PROSITE" id="PS50011"/>
    </source>
</evidence>
<dbReference type="Pfam" id="PF00069">
    <property type="entry name" value="Pkinase"/>
    <property type="match status" value="1"/>
</dbReference>
<dbReference type="PROSITE" id="PS00107">
    <property type="entry name" value="PROTEIN_KINASE_ATP"/>
    <property type="match status" value="1"/>
</dbReference>
<organism evidence="9 10">
    <name type="scientific">Byssothecium circinans</name>
    <dbReference type="NCBI Taxonomy" id="147558"/>
    <lineage>
        <taxon>Eukaryota</taxon>
        <taxon>Fungi</taxon>
        <taxon>Dikarya</taxon>
        <taxon>Ascomycota</taxon>
        <taxon>Pezizomycotina</taxon>
        <taxon>Dothideomycetes</taxon>
        <taxon>Pleosporomycetidae</taxon>
        <taxon>Pleosporales</taxon>
        <taxon>Massarineae</taxon>
        <taxon>Massarinaceae</taxon>
        <taxon>Byssothecium</taxon>
    </lineage>
</organism>
<accession>A0A6A5UB64</accession>
<dbReference type="SMART" id="SM00220">
    <property type="entry name" value="S_TKc"/>
    <property type="match status" value="1"/>
</dbReference>
<dbReference type="Gene3D" id="1.10.510.10">
    <property type="entry name" value="Transferase(Phosphotransferase) domain 1"/>
    <property type="match status" value="1"/>
</dbReference>
<evidence type="ECO:0000256" key="1">
    <source>
        <dbReference type="ARBA" id="ARBA00022679"/>
    </source>
</evidence>
<dbReference type="CDD" id="cd00180">
    <property type="entry name" value="PKc"/>
    <property type="match status" value="1"/>
</dbReference>
<dbReference type="InterPro" id="IPR011009">
    <property type="entry name" value="Kinase-like_dom_sf"/>
</dbReference>
<dbReference type="InterPro" id="IPR017441">
    <property type="entry name" value="Protein_kinase_ATP_BS"/>
</dbReference>
<dbReference type="PANTHER" id="PTHR11042:SF190">
    <property type="entry name" value="MITOSIS INHIBITOR PROTEIN KINASE MIK1"/>
    <property type="match status" value="1"/>
</dbReference>
<keyword evidence="7" id="KW-0723">Serine/threonine-protein kinase</keyword>